<dbReference type="Pfam" id="PF13358">
    <property type="entry name" value="DDE_3"/>
    <property type="match status" value="1"/>
</dbReference>
<accession>A0A1U9NGE0</accession>
<evidence type="ECO:0000313" key="3">
    <source>
        <dbReference type="Proteomes" id="UP000189674"/>
    </source>
</evidence>
<dbReference type="GO" id="GO:0003676">
    <property type="term" value="F:nucleic acid binding"/>
    <property type="evidence" value="ECO:0007669"/>
    <property type="project" value="InterPro"/>
</dbReference>
<dbReference type="InterPro" id="IPR047655">
    <property type="entry name" value="Transpos_IS630-like"/>
</dbReference>
<dbReference type="AlphaFoldDB" id="A0A1U9NGE0"/>
<organism evidence="2 3">
    <name type="scientific">Anaerohalosphaera lusitana</name>
    <dbReference type="NCBI Taxonomy" id="1936003"/>
    <lineage>
        <taxon>Bacteria</taxon>
        <taxon>Pseudomonadati</taxon>
        <taxon>Planctomycetota</taxon>
        <taxon>Phycisphaerae</taxon>
        <taxon>Sedimentisphaerales</taxon>
        <taxon>Anaerohalosphaeraceae</taxon>
        <taxon>Anaerohalosphaera</taxon>
    </lineage>
</organism>
<dbReference type="KEGG" id="alus:STSP2_00137"/>
<dbReference type="EMBL" id="CP019791">
    <property type="protein sequence ID" value="AQT66999.1"/>
    <property type="molecule type" value="Genomic_DNA"/>
</dbReference>
<proteinExistence type="predicted"/>
<dbReference type="InterPro" id="IPR036397">
    <property type="entry name" value="RNaseH_sf"/>
</dbReference>
<sequence length="162" mass="18520">MRIGQQGTLTNVWAPKGSRPTAVKQTEYDWVYIFGAVNPVNGKSSAVITPTVNTDYMNHHLRFISEEAGKDVHVVLVLDQAGWHIAKQLVVPKNISLLHLPAYSPELNPIERLWAYMKSHYLSNRIYKNYEEIFNAGTVAWNNITSEMFCSICNTEWTKHEN</sequence>
<dbReference type="Proteomes" id="UP000189674">
    <property type="component" value="Chromosome"/>
</dbReference>
<dbReference type="Gene3D" id="3.30.420.10">
    <property type="entry name" value="Ribonuclease H-like superfamily/Ribonuclease H"/>
    <property type="match status" value="1"/>
</dbReference>
<dbReference type="NCBIfam" id="NF033545">
    <property type="entry name" value="transpos_IS630"/>
    <property type="match status" value="1"/>
</dbReference>
<gene>
    <name evidence="2" type="ORF">STSP2_00137</name>
</gene>
<reference evidence="3" key="1">
    <citation type="submission" date="2017-02" db="EMBL/GenBank/DDBJ databases">
        <title>Comparative genomics and description of representatives of a novel lineage of planctomycetes thriving in anoxic sediments.</title>
        <authorList>
            <person name="Spring S."/>
            <person name="Bunk B."/>
            <person name="Sproer C."/>
        </authorList>
    </citation>
    <scope>NUCLEOTIDE SEQUENCE [LARGE SCALE GENOMIC DNA]</scope>
    <source>
        <strain evidence="3">ST-NAGAB-D1</strain>
    </source>
</reference>
<protein>
    <recommendedName>
        <fullName evidence="1">Tc1-like transposase DDE domain-containing protein</fullName>
    </recommendedName>
</protein>
<dbReference type="STRING" id="1936003.STSP2_00137"/>
<feature type="domain" description="Tc1-like transposase DDE" evidence="1">
    <location>
        <begin position="3"/>
        <end position="133"/>
    </location>
</feature>
<name>A0A1U9NGE0_9BACT</name>
<keyword evidence="3" id="KW-1185">Reference proteome</keyword>
<evidence type="ECO:0000259" key="1">
    <source>
        <dbReference type="Pfam" id="PF13358"/>
    </source>
</evidence>
<dbReference type="InterPro" id="IPR038717">
    <property type="entry name" value="Tc1-like_DDE_dom"/>
</dbReference>
<evidence type="ECO:0000313" key="2">
    <source>
        <dbReference type="EMBL" id="AQT66999.1"/>
    </source>
</evidence>